<evidence type="ECO:0000256" key="3">
    <source>
        <dbReference type="SAM" id="MobiDB-lite"/>
    </source>
</evidence>
<feature type="domain" description="Mediator complex subunit 15 KIX" evidence="4">
    <location>
        <begin position="2"/>
        <end position="73"/>
    </location>
</feature>
<accession>I6ZUN0</accession>
<dbReference type="OrthoDB" id="2189774at2759"/>
<comment type="subcellular location">
    <subcellularLocation>
        <location evidence="1">Nucleus</location>
    </subcellularLocation>
</comment>
<feature type="compositionally biased region" description="Polar residues" evidence="3">
    <location>
        <begin position="105"/>
        <end position="114"/>
    </location>
</feature>
<keyword evidence="2" id="KW-0539">Nucleus</keyword>
<dbReference type="GeneID" id="20521729"/>
<evidence type="ECO:0000313" key="6">
    <source>
        <dbReference type="Proteomes" id="UP000010094"/>
    </source>
</evidence>
<evidence type="ECO:0000259" key="4">
    <source>
        <dbReference type="Pfam" id="PF16987"/>
    </source>
</evidence>
<dbReference type="GO" id="GO:0006355">
    <property type="term" value="P:regulation of DNA-templated transcription"/>
    <property type="evidence" value="ECO:0007669"/>
    <property type="project" value="InterPro"/>
</dbReference>
<dbReference type="GO" id="GO:0005634">
    <property type="term" value="C:nucleus"/>
    <property type="evidence" value="ECO:0007669"/>
    <property type="project" value="UniProtKB-SubCell"/>
</dbReference>
<dbReference type="RefSeq" id="XP_009264913.1">
    <property type="nucleotide sequence ID" value="XM_009266638.1"/>
</dbReference>
<dbReference type="Gene3D" id="1.10.246.20">
    <property type="entry name" value="Coactivator CBP, KIX domain"/>
    <property type="match status" value="1"/>
</dbReference>
<organism evidence="5 6">
    <name type="scientific">Encephalitozoon romaleae (strain SJ-2008)</name>
    <name type="common">Microsporidian parasite</name>
    <dbReference type="NCBI Taxonomy" id="1178016"/>
    <lineage>
        <taxon>Eukaryota</taxon>
        <taxon>Fungi</taxon>
        <taxon>Fungi incertae sedis</taxon>
        <taxon>Microsporidia</taxon>
        <taxon>Unikaryonidae</taxon>
        <taxon>Encephalitozoon</taxon>
    </lineage>
</organism>
<gene>
    <name evidence="5" type="ordered locus">EROM_071650</name>
</gene>
<evidence type="ECO:0000256" key="2">
    <source>
        <dbReference type="ARBA" id="ARBA00023242"/>
    </source>
</evidence>
<evidence type="ECO:0000313" key="5">
    <source>
        <dbReference type="EMBL" id="AFN83416.1"/>
    </source>
</evidence>
<dbReference type="InterPro" id="IPR036529">
    <property type="entry name" value="KIX_dom_sf"/>
</dbReference>
<feature type="region of interest" description="Disordered" evidence="3">
    <location>
        <begin position="68"/>
        <end position="88"/>
    </location>
</feature>
<sequence length="787" mass="89812">MLSQEERKQMILKLFIALKESNIFPGYTPVQIKEAAIRAEQRIYEESNSKEEYLRGMGERFQRIERVVSNRNRSDGKEKNTQERGGPYIYAKPQTVKGQELGNVSGETSTSTKQDYAHGNGSFERGERRLSEQLFTENKHLFGKQKGFVPSEIMGISRSHGLKESDNISRFNDRDMEGSTRGRSNSCNIQGSLCDPMVHAIGGEGFPNNSRNPMFFRRPQSEVGPYNPVNRKSFQNVPDQRHFYMQRGGYQQDISPQSYRHANQGFGSEFSRFDYGEGNTNGRSKDENVPKSSIDMNFSEIQQSKLPGSSTLNGRGFVPLQYPQQFAHPPSSPYSNPGNMNMFPFSGKPTYPNTGPFGPLNHPMFGHNHSSRIQNVQGFPMSSAPDTISGFPHQSLHDRPTNMFSKPPQNRESLNTEWLGNPSVFDRHYTNPGQSSMKPSPIFFNQQVQHQPYFHTIRNPGQFGPGMDRKEAVSENSNQWMFGSSNEDPRIPYDEFLRRNRNLKKSVEYFSSSKNERDGFPMSPGEYKTSPSHHPSWPPNGFRSFFSEDSPPCSSESANLQKRTDNSPWFKEGALYNTNSEKTSPENLVEKGRGNYNVHREEESIEYNNNNPVIQHHSNTKEASQGINSILEPEKPFAFPSKINNFFQEHEMERIYLDYKGLTDLKSRLNEAISVIAKSQKIYNAFKEAFPGSELLQKYDVIKNLLEKQEEYLNHDAYFLKPRSIDGFIDQIKSLTIDMSHDLKLNTTDAGDVNYGECLMNAVKAFSERKKKEEGFGLNVVNEDAYE</sequence>
<feature type="region of interest" description="Disordered" evidence="3">
    <location>
        <begin position="102"/>
        <end position="124"/>
    </location>
</feature>
<dbReference type="Pfam" id="PF16987">
    <property type="entry name" value="KIX_2"/>
    <property type="match status" value="1"/>
</dbReference>
<dbReference type="InterPro" id="IPR036546">
    <property type="entry name" value="MED15_KIX"/>
</dbReference>
<name>I6ZUN0_ENCRO</name>
<keyword evidence="6" id="KW-1185">Reference proteome</keyword>
<dbReference type="VEuPathDB" id="MicrosporidiaDB:EROM_071650"/>
<feature type="region of interest" description="Disordered" evidence="3">
    <location>
        <begin position="510"/>
        <end position="565"/>
    </location>
</feature>
<feature type="compositionally biased region" description="Basic and acidic residues" evidence="3">
    <location>
        <begin position="68"/>
        <end position="82"/>
    </location>
</feature>
<dbReference type="AlphaFoldDB" id="I6ZUN0"/>
<dbReference type="Proteomes" id="UP000010094">
    <property type="component" value="Chromosome VII"/>
</dbReference>
<dbReference type="GO" id="GO:0003712">
    <property type="term" value="F:transcription coregulator activity"/>
    <property type="evidence" value="ECO:0007669"/>
    <property type="project" value="InterPro"/>
</dbReference>
<evidence type="ECO:0000256" key="1">
    <source>
        <dbReference type="ARBA" id="ARBA00004123"/>
    </source>
</evidence>
<protein>
    <recommendedName>
        <fullName evidence="4">Mediator complex subunit 15 KIX domain-containing protein</fullName>
    </recommendedName>
</protein>
<proteinExistence type="predicted"/>
<feature type="compositionally biased region" description="Polar residues" evidence="3">
    <location>
        <begin position="552"/>
        <end position="561"/>
    </location>
</feature>
<reference evidence="5 6" key="1">
    <citation type="journal article" date="2012" name="Proc. Natl. Acad. Sci. U.S.A.">
        <title>Gain and loss of multiple functionally related, horizontally transferred genes in the reduced genomes of two microsporidian parasites.</title>
        <authorList>
            <person name="Pombert J.-F."/>
            <person name="Selman M."/>
            <person name="Burki F."/>
            <person name="Bardell F.T."/>
            <person name="Farinelli L."/>
            <person name="Solter L.F."/>
            <person name="Whitman D.W."/>
            <person name="Weiss L.M."/>
            <person name="Corradi N."/>
            <person name="Keeling P.J."/>
        </authorList>
    </citation>
    <scope>NUCLEOTIDE SEQUENCE [LARGE SCALE GENOMIC DNA]</scope>
    <source>
        <strain evidence="5 6">SJ-2008</strain>
    </source>
</reference>
<dbReference type="HOGENOM" id="CLU_356392_0_0_1"/>
<dbReference type="KEGG" id="ero:EROM_071650"/>
<dbReference type="EMBL" id="CP003524">
    <property type="protein sequence ID" value="AFN83416.1"/>
    <property type="molecule type" value="Genomic_DNA"/>
</dbReference>